<dbReference type="Gramene" id="ORUFI05G27910.1">
    <property type="protein sequence ID" value="ORUFI05G27910.1"/>
    <property type="gene ID" value="ORUFI05G27910"/>
</dbReference>
<evidence type="ECO:0000313" key="1">
    <source>
        <dbReference type="EnsemblPlants" id="ORUFI05G27910.1"/>
    </source>
</evidence>
<reference evidence="1" key="2">
    <citation type="submission" date="2015-06" db="UniProtKB">
        <authorList>
            <consortium name="EnsemblPlants"/>
        </authorList>
    </citation>
    <scope>IDENTIFICATION</scope>
</reference>
<evidence type="ECO:0000313" key="2">
    <source>
        <dbReference type="Proteomes" id="UP000008022"/>
    </source>
</evidence>
<name>A0A0E0PRB8_ORYRU</name>
<dbReference type="HOGENOM" id="CLU_2019008_0_0_1"/>
<protein>
    <submittedName>
        <fullName evidence="1">Uncharacterized protein</fullName>
    </submittedName>
</protein>
<sequence>MATFLEPGHGQGNEVPSHAIPIAHATESGLAAVRARPYRRIRLKTTPTNLKKSYYGPHRVQGSRQFSMMKNSRRGCFVGVSVVGSGHLGGTRIQIILECDVRYLRMDRKDHREESSMSAAGSV</sequence>
<reference evidence="2" key="1">
    <citation type="submission" date="2013-06" db="EMBL/GenBank/DDBJ databases">
        <authorList>
            <person name="Zhao Q."/>
        </authorList>
    </citation>
    <scope>NUCLEOTIDE SEQUENCE</scope>
    <source>
        <strain evidence="2">cv. W1943</strain>
    </source>
</reference>
<dbReference type="AlphaFoldDB" id="A0A0E0PRB8"/>
<keyword evidence="2" id="KW-1185">Reference proteome</keyword>
<dbReference type="Proteomes" id="UP000008022">
    <property type="component" value="Unassembled WGS sequence"/>
</dbReference>
<dbReference type="EnsemblPlants" id="ORUFI05G27910.1">
    <property type="protein sequence ID" value="ORUFI05G27910.1"/>
    <property type="gene ID" value="ORUFI05G27910"/>
</dbReference>
<organism evidence="1 2">
    <name type="scientific">Oryza rufipogon</name>
    <name type="common">Brownbeard rice</name>
    <name type="synonym">Asian wild rice</name>
    <dbReference type="NCBI Taxonomy" id="4529"/>
    <lineage>
        <taxon>Eukaryota</taxon>
        <taxon>Viridiplantae</taxon>
        <taxon>Streptophyta</taxon>
        <taxon>Embryophyta</taxon>
        <taxon>Tracheophyta</taxon>
        <taxon>Spermatophyta</taxon>
        <taxon>Magnoliopsida</taxon>
        <taxon>Liliopsida</taxon>
        <taxon>Poales</taxon>
        <taxon>Poaceae</taxon>
        <taxon>BOP clade</taxon>
        <taxon>Oryzoideae</taxon>
        <taxon>Oryzeae</taxon>
        <taxon>Oryzinae</taxon>
        <taxon>Oryza</taxon>
    </lineage>
</organism>
<accession>A0A0E0PRB8</accession>
<proteinExistence type="predicted"/>